<evidence type="ECO:0000313" key="3">
    <source>
        <dbReference type="EMBL" id="GEU56488.1"/>
    </source>
</evidence>
<protein>
    <submittedName>
        <fullName evidence="3">Uncharacterized protein</fullName>
    </submittedName>
</protein>
<sequence>MSELEEIRLQSDTLQVQIAALQADLQATKGLIQAGRNGEGGKTVSPISCSMKLDVPKLLGADPDHWIFSITEYFTLSSTPMDLRLHVSVQNRFGLCKYEGPQVQKGTVPQYQSEFEKLMNRVTDVSEGLVISFYISGLKPAIQRELLVSKPASLGDAFSLARVTEARIDDQVTLMTSSGSVSYSQVQTPKPTTPLMTMPRIEDPQNLLILAAPKPPLAVKWISPAEVKSDLARVCILIVITKEDAVESGAISILNSLIGQGSPCSLQLWGMIGSGTVHVLIDNGSTHNFVRRDVMEKICLLVQSTKPFKVYIGSGETLLCESICSWATLNMKGLTMEVDLYVLPVKGLDVVLGIQWLQKLGKVTHDYSQQTMEFSLANTTYSLKGDESLRMKQTSLHHMQALLEADDVYGVYEVYSFSMVTEGITTSSEMTESTSPKLLARFSSLFQWGDMENKAFQDLKAKLSEAPILGLLSFEDMFIVEVDASDVGVILFRDRYSICVESKLKELLLFEFHNTSMAGHSGVKNMLTKYSMQAPADVLQPLPTPSRVWEDVSIDFITSLLVCKGLSVILVVVDRFTKYAHFGTLLASFNAPKVAETNGSTEVVNRGLEKYLRAMVTLAKHCSNKLAKIYYGPFEVLERIGKVAYRLALPESKEATWEWLSEFQEAYLSYHLEDKMISKGEKNVILGLPRDKRTKRTKSKPAWHKDYVM</sequence>
<dbReference type="SUPFAM" id="SSF56672">
    <property type="entry name" value="DNA/RNA polymerases"/>
    <property type="match status" value="1"/>
</dbReference>
<feature type="domain" description="Reverse transcriptase/retrotransposon-derived protein RNase H-like" evidence="1">
    <location>
        <begin position="448"/>
        <end position="489"/>
    </location>
</feature>
<evidence type="ECO:0000259" key="1">
    <source>
        <dbReference type="Pfam" id="PF17919"/>
    </source>
</evidence>
<evidence type="ECO:0000259" key="2">
    <source>
        <dbReference type="Pfam" id="PF24626"/>
    </source>
</evidence>
<dbReference type="InterPro" id="IPR012337">
    <property type="entry name" value="RNaseH-like_sf"/>
</dbReference>
<dbReference type="Pfam" id="PF17919">
    <property type="entry name" value="RT_RNaseH_2"/>
    <property type="match status" value="1"/>
</dbReference>
<proteinExistence type="predicted"/>
<comment type="caution">
    <text evidence="3">The sequence shown here is derived from an EMBL/GenBank/DDBJ whole genome shotgun (WGS) entry which is preliminary data.</text>
</comment>
<dbReference type="SUPFAM" id="SSF53098">
    <property type="entry name" value="Ribonuclease H-like"/>
    <property type="match status" value="1"/>
</dbReference>
<feature type="domain" description="Tf2-1-like SH3-like" evidence="2">
    <location>
        <begin position="616"/>
        <end position="652"/>
    </location>
</feature>
<dbReference type="InterPro" id="IPR043502">
    <property type="entry name" value="DNA/RNA_pol_sf"/>
</dbReference>
<dbReference type="AlphaFoldDB" id="A0A6L2L4A3"/>
<dbReference type="Pfam" id="PF24626">
    <property type="entry name" value="SH3_Tf2-1"/>
    <property type="match status" value="1"/>
</dbReference>
<accession>A0A6L2L4A3</accession>
<dbReference type="PANTHER" id="PTHR45835">
    <property type="entry name" value="YALI0A06105P"/>
    <property type="match status" value="1"/>
</dbReference>
<dbReference type="InterPro" id="IPR041577">
    <property type="entry name" value="RT_RNaseH_2"/>
</dbReference>
<dbReference type="InterPro" id="IPR021109">
    <property type="entry name" value="Peptidase_aspartic_dom_sf"/>
</dbReference>
<dbReference type="CDD" id="cd00303">
    <property type="entry name" value="retropepsin_like"/>
    <property type="match status" value="1"/>
</dbReference>
<dbReference type="EMBL" id="BKCJ010003670">
    <property type="protein sequence ID" value="GEU56488.1"/>
    <property type="molecule type" value="Genomic_DNA"/>
</dbReference>
<gene>
    <name evidence="3" type="ORF">Tci_028466</name>
</gene>
<dbReference type="Gene3D" id="2.40.70.10">
    <property type="entry name" value="Acid Proteases"/>
    <property type="match status" value="1"/>
</dbReference>
<dbReference type="SUPFAM" id="SSF50630">
    <property type="entry name" value="Acid proteases"/>
    <property type="match status" value="1"/>
</dbReference>
<dbReference type="Pfam" id="PF08284">
    <property type="entry name" value="RVP_2"/>
    <property type="match status" value="1"/>
</dbReference>
<organism evidence="3">
    <name type="scientific">Tanacetum cinerariifolium</name>
    <name type="common">Dalmatian daisy</name>
    <name type="synonym">Chrysanthemum cinerariifolium</name>
    <dbReference type="NCBI Taxonomy" id="118510"/>
    <lineage>
        <taxon>Eukaryota</taxon>
        <taxon>Viridiplantae</taxon>
        <taxon>Streptophyta</taxon>
        <taxon>Embryophyta</taxon>
        <taxon>Tracheophyta</taxon>
        <taxon>Spermatophyta</taxon>
        <taxon>Magnoliopsida</taxon>
        <taxon>eudicotyledons</taxon>
        <taxon>Gunneridae</taxon>
        <taxon>Pentapetalae</taxon>
        <taxon>asterids</taxon>
        <taxon>campanulids</taxon>
        <taxon>Asterales</taxon>
        <taxon>Asteraceae</taxon>
        <taxon>Asteroideae</taxon>
        <taxon>Anthemideae</taxon>
        <taxon>Anthemidinae</taxon>
        <taxon>Tanacetum</taxon>
    </lineage>
</organism>
<dbReference type="InterPro" id="IPR056924">
    <property type="entry name" value="SH3_Tf2-1"/>
</dbReference>
<dbReference type="PANTHER" id="PTHR45835:SF99">
    <property type="entry name" value="CHROMO DOMAIN-CONTAINING PROTEIN-RELATED"/>
    <property type="match status" value="1"/>
</dbReference>
<reference evidence="3" key="1">
    <citation type="journal article" date="2019" name="Sci. Rep.">
        <title>Draft genome of Tanacetum cinerariifolium, the natural source of mosquito coil.</title>
        <authorList>
            <person name="Yamashiro T."/>
            <person name="Shiraishi A."/>
            <person name="Satake H."/>
            <person name="Nakayama K."/>
        </authorList>
    </citation>
    <scope>NUCLEOTIDE SEQUENCE</scope>
</reference>
<name>A0A6L2L4A3_TANCI</name>